<dbReference type="GO" id="GO:0032153">
    <property type="term" value="C:cell division site"/>
    <property type="evidence" value="ECO:0000318"/>
    <property type="project" value="GO_Central"/>
</dbReference>
<evidence type="ECO:0000313" key="1">
    <source>
        <dbReference type="EMBL" id="EFX66183.1"/>
    </source>
</evidence>
<dbReference type="GO" id="GO:0015630">
    <property type="term" value="C:microtubule cytoskeleton"/>
    <property type="evidence" value="ECO:0000318"/>
    <property type="project" value="GO_Central"/>
</dbReference>
<dbReference type="GO" id="GO:0003924">
    <property type="term" value="F:GTPase activity"/>
    <property type="evidence" value="ECO:0000318"/>
    <property type="project" value="GO_Central"/>
</dbReference>
<organism evidence="1 2">
    <name type="scientific">Daphnia pulex</name>
    <name type="common">Water flea</name>
    <dbReference type="NCBI Taxonomy" id="6669"/>
    <lineage>
        <taxon>Eukaryota</taxon>
        <taxon>Metazoa</taxon>
        <taxon>Ecdysozoa</taxon>
        <taxon>Arthropoda</taxon>
        <taxon>Crustacea</taxon>
        <taxon>Branchiopoda</taxon>
        <taxon>Diplostraca</taxon>
        <taxon>Cladocera</taxon>
        <taxon>Anomopoda</taxon>
        <taxon>Daphniidae</taxon>
        <taxon>Daphnia</taxon>
    </lineage>
</organism>
<dbReference type="PhylomeDB" id="E9HPZ7"/>
<dbReference type="GO" id="GO:0005940">
    <property type="term" value="C:septin ring"/>
    <property type="evidence" value="ECO:0000318"/>
    <property type="project" value="GO_Central"/>
</dbReference>
<dbReference type="Proteomes" id="UP000000305">
    <property type="component" value="Unassembled WGS sequence"/>
</dbReference>
<evidence type="ECO:0000313" key="2">
    <source>
        <dbReference type="Proteomes" id="UP000000305"/>
    </source>
</evidence>
<proteinExistence type="predicted"/>
<dbReference type="KEGG" id="dpx:DAPPUDRAFT_332446"/>
<dbReference type="HOGENOM" id="CLU_947508_0_0_1"/>
<dbReference type="PANTHER" id="PTHR32046:SF14">
    <property type="match status" value="1"/>
</dbReference>
<name>E9HPZ7_DAPPU</name>
<dbReference type="OrthoDB" id="6366475at2759"/>
<dbReference type="STRING" id="6669.E9HPZ7"/>
<dbReference type="GO" id="GO:0031105">
    <property type="term" value="C:septin complex"/>
    <property type="evidence" value="ECO:0000318"/>
    <property type="project" value="GO_Central"/>
</dbReference>
<protein>
    <submittedName>
        <fullName evidence="1">Uncharacterized protein</fullName>
    </submittedName>
</protein>
<dbReference type="GO" id="GO:0061640">
    <property type="term" value="P:cytoskeleton-dependent cytokinesis"/>
    <property type="evidence" value="ECO:0000318"/>
    <property type="project" value="GO_Central"/>
</dbReference>
<dbReference type="eggNOG" id="ENOG502QTS0">
    <property type="taxonomic scope" value="Eukaryota"/>
</dbReference>
<dbReference type="EMBL" id="GL732713">
    <property type="protein sequence ID" value="EFX66183.1"/>
    <property type="molecule type" value="Genomic_DNA"/>
</dbReference>
<reference evidence="1 2" key="1">
    <citation type="journal article" date="2011" name="Science">
        <title>The ecoresponsive genome of Daphnia pulex.</title>
        <authorList>
            <person name="Colbourne J.K."/>
            <person name="Pfrender M.E."/>
            <person name="Gilbert D."/>
            <person name="Thomas W.K."/>
            <person name="Tucker A."/>
            <person name="Oakley T.H."/>
            <person name="Tokishita S."/>
            <person name="Aerts A."/>
            <person name="Arnold G.J."/>
            <person name="Basu M.K."/>
            <person name="Bauer D.J."/>
            <person name="Caceres C.E."/>
            <person name="Carmel L."/>
            <person name="Casola C."/>
            <person name="Choi J.H."/>
            <person name="Detter J.C."/>
            <person name="Dong Q."/>
            <person name="Dusheyko S."/>
            <person name="Eads B.D."/>
            <person name="Frohlich T."/>
            <person name="Geiler-Samerotte K.A."/>
            <person name="Gerlach D."/>
            <person name="Hatcher P."/>
            <person name="Jogdeo S."/>
            <person name="Krijgsveld J."/>
            <person name="Kriventseva E.V."/>
            <person name="Kultz D."/>
            <person name="Laforsch C."/>
            <person name="Lindquist E."/>
            <person name="Lopez J."/>
            <person name="Manak J.R."/>
            <person name="Muller J."/>
            <person name="Pangilinan J."/>
            <person name="Patwardhan R.P."/>
            <person name="Pitluck S."/>
            <person name="Pritham E.J."/>
            <person name="Rechtsteiner A."/>
            <person name="Rho M."/>
            <person name="Rogozin I.B."/>
            <person name="Sakarya O."/>
            <person name="Salamov A."/>
            <person name="Schaack S."/>
            <person name="Shapiro H."/>
            <person name="Shiga Y."/>
            <person name="Skalitzky C."/>
            <person name="Smith Z."/>
            <person name="Souvorov A."/>
            <person name="Sung W."/>
            <person name="Tang Z."/>
            <person name="Tsuchiya D."/>
            <person name="Tu H."/>
            <person name="Vos H."/>
            <person name="Wang M."/>
            <person name="Wolf Y.I."/>
            <person name="Yamagata H."/>
            <person name="Yamada T."/>
            <person name="Ye Y."/>
            <person name="Shaw J.R."/>
            <person name="Andrews J."/>
            <person name="Crease T.J."/>
            <person name="Tang H."/>
            <person name="Lucas S.M."/>
            <person name="Robertson H.M."/>
            <person name="Bork P."/>
            <person name="Koonin E.V."/>
            <person name="Zdobnov E.M."/>
            <person name="Grigoriev I.V."/>
            <person name="Lynch M."/>
            <person name="Boore J.L."/>
        </authorList>
    </citation>
    <scope>NUCLEOTIDE SEQUENCE [LARGE SCALE GENOMIC DNA]</scope>
</reference>
<accession>E9HPZ7</accession>
<dbReference type="GO" id="GO:0060090">
    <property type="term" value="F:molecular adaptor activity"/>
    <property type="evidence" value="ECO:0000318"/>
    <property type="project" value="GO_Central"/>
</dbReference>
<keyword evidence="2" id="KW-1185">Reference proteome</keyword>
<dbReference type="GO" id="GO:0008104">
    <property type="term" value="P:intracellular protein localization"/>
    <property type="evidence" value="ECO:0000318"/>
    <property type="project" value="GO_Central"/>
</dbReference>
<sequence>MNYQENINHVAHRAVTDSCNRSVPHTCETDPYQDLETRVDEIHAACFVAASGDNRLTTTQCYIDFVLSIFGKDVENIRLLVTFADNAHPPVVEACLAANFPVTSASDAITFSKFNCSVLYASNQQREEDGPCFDKLFWDMGQENFHKFFTMLEGMTDKDLKSTRNVIQSCGLLEQSLKDIEQELEVCFVKIENMEMFQRKMNTGTRWRPTRISSLRKRKCAKLSFFVERNTARKKCEFCTCPASEHEYQTFEWRLTQVKIPIIPTLKDMKAEYESNYDRKVFVEQLLADYSHMN</sequence>
<dbReference type="PANTHER" id="PTHR32046">
    <property type="entry name" value="G DOMAIN-CONTAINING PROTEIN"/>
    <property type="match status" value="1"/>
</dbReference>
<dbReference type="AlphaFoldDB" id="E9HPZ7"/>
<dbReference type="InParanoid" id="E9HPZ7"/>
<gene>
    <name evidence="1" type="ORF">DAPPUDRAFT_332446</name>
</gene>